<dbReference type="RefSeq" id="WP_184382712.1">
    <property type="nucleotide sequence ID" value="NZ_JAMZAA010000004.1"/>
</dbReference>
<evidence type="ECO:0000256" key="1">
    <source>
        <dbReference type="SAM" id="MobiDB-lite"/>
    </source>
</evidence>
<comment type="caution">
    <text evidence="2">The sequence shown here is derived from an EMBL/GenBank/DDBJ whole genome shotgun (WGS) entry which is preliminary data.</text>
</comment>
<keyword evidence="3" id="KW-1185">Reference proteome</keyword>
<name>A0A841QG17_9PROT</name>
<dbReference type="EMBL" id="JACHIE010000012">
    <property type="protein sequence ID" value="MBB6457969.1"/>
    <property type="molecule type" value="Genomic_DNA"/>
</dbReference>
<accession>A0A841QG17</accession>
<dbReference type="Proteomes" id="UP000578000">
    <property type="component" value="Unassembled WGS sequence"/>
</dbReference>
<organism evidence="2 3">
    <name type="scientific">Acetobacter lovaniensis</name>
    <dbReference type="NCBI Taxonomy" id="104100"/>
    <lineage>
        <taxon>Bacteria</taxon>
        <taxon>Pseudomonadati</taxon>
        <taxon>Pseudomonadota</taxon>
        <taxon>Alphaproteobacteria</taxon>
        <taxon>Acetobacterales</taxon>
        <taxon>Acetobacteraceae</taxon>
        <taxon>Acetobacter</taxon>
    </lineage>
</organism>
<evidence type="ECO:0000313" key="2">
    <source>
        <dbReference type="EMBL" id="MBB6457969.1"/>
    </source>
</evidence>
<protein>
    <submittedName>
        <fullName evidence="2">Tetratricopeptide (TPR) repeat protein</fullName>
    </submittedName>
</protein>
<sequence>MGLAHGVHCPRVLTGVGRAGRYHKTQAENVADTRQADNRVNQQAGACGGQGARMSGPAARGAGATAAVRQARMGLGRAMLLGAMLAGLAPCVQAAPLRATPPAMQDVARSDGLHALPVTGVQADVLPRVADVAPGLFLPTESATGLAVFWSGPELMVVVDRALPALFHLPGEGGMFDRRESVALNGATLLRIYLPDHPQIAVLRQKAGWLLCAVQPGRPDGCGARVGSPAESAGAPVAGASAGARPAMPAVRMVPRPARILFAQSQPGRVVTLPDPVTGGRLFVATTRQVETPLQPRSDVGYAVRPAVLGVVVAADSAQLFMQPTPGGPVLEAIAAQPVPVGLPAPPPSASVRQGQDWFWLGLRDEPTPQLVQKWRKARDSLGQAGGDPATVLEGQPEAVVITIWAMRVAAAQAAFAAGYPQQAWDLLRALPEHSGHDGGSAADVGGVVRSSWPGPGVQALRACAALLSGDMAGAAPLASADWAFGPDMVLWRGAYFMLSGAGSLPTSVLLARGYARLEQYPAPVRAGLMPRVTQYLAQFGGPDERAVLGALPDDPAYDLARIMVQARGAQPESARIALENLTASGNDRMADMARAELVGFLLAHDQIGPDMAAQAYAQILAAQVAEGGRAVPNARQGEVTIVPALRLVYAQALARSGQAVRAVGVLSGLGASELAPQDRLDAAWRTVLFALVFGPPHANAAQGTPLHNAHGAVGRKRSGHGRAPDEAPATDRAQQLALAKANMGQVPDDPLKAKLLAELGRQLVAMGQFGQAIPVLQQADVLAIEPLMRADIEEQLAQAALQGNQRPLALRALERSALADLPEDLAARRRYDEARLAAASGNREGAQALLAEDESDTGLSVRGALYEQDQQWAQAVLVVGRLASRTLPEQGELSPPQRDLVIRLATDAAAAGDTETLHSLRAWVAGRALGAERQARFTALLRQAQKGPVVSLGGYGLPPAFDKSVKDPK</sequence>
<reference evidence="2 3" key="1">
    <citation type="submission" date="2020-08" db="EMBL/GenBank/DDBJ databases">
        <title>Genomic Encyclopedia of Type Strains, Phase IV (KMG-IV): sequencing the most valuable type-strain genomes for metagenomic binning, comparative biology and taxonomic classification.</title>
        <authorList>
            <person name="Goeker M."/>
        </authorList>
    </citation>
    <scope>NUCLEOTIDE SEQUENCE [LARGE SCALE GENOMIC DNA]</scope>
    <source>
        <strain evidence="2 3">DSM 4491</strain>
    </source>
</reference>
<dbReference type="AlphaFoldDB" id="A0A841QG17"/>
<evidence type="ECO:0000313" key="3">
    <source>
        <dbReference type="Proteomes" id="UP000578000"/>
    </source>
</evidence>
<proteinExistence type="predicted"/>
<gene>
    <name evidence="2" type="ORF">HNR55_002573</name>
</gene>
<feature type="region of interest" description="Disordered" evidence="1">
    <location>
        <begin position="702"/>
        <end position="731"/>
    </location>
</feature>